<sequence>MRLRILNGIGLHGAGYDVTGNTPFAYPGLVFGHNGVISWGINGRFRR</sequence>
<proteinExistence type="predicted"/>
<dbReference type="InterPro" id="IPR029055">
    <property type="entry name" value="Ntn_hydrolases_N"/>
</dbReference>
<name>A0A376L2S9_ECOLX</name>
<dbReference type="Proteomes" id="UP000255460">
    <property type="component" value="Unassembled WGS sequence"/>
</dbReference>
<dbReference type="Pfam" id="PF01804">
    <property type="entry name" value="Penicil_amidase"/>
    <property type="match status" value="1"/>
</dbReference>
<organism evidence="1 2">
    <name type="scientific">Escherichia coli</name>
    <dbReference type="NCBI Taxonomy" id="562"/>
    <lineage>
        <taxon>Bacteria</taxon>
        <taxon>Pseudomonadati</taxon>
        <taxon>Pseudomonadota</taxon>
        <taxon>Gammaproteobacteria</taxon>
        <taxon>Enterobacterales</taxon>
        <taxon>Enterobacteriaceae</taxon>
        <taxon>Escherichia</taxon>
    </lineage>
</organism>
<dbReference type="EMBL" id="UFZQ01000001">
    <property type="protein sequence ID" value="STE88727.1"/>
    <property type="molecule type" value="Genomic_DNA"/>
</dbReference>
<gene>
    <name evidence="1" type="primary">pac_5</name>
    <name evidence="1" type="ORF">NCTC10418_06441</name>
</gene>
<accession>A0A376L2S9</accession>
<reference evidence="1 2" key="1">
    <citation type="submission" date="2018-06" db="EMBL/GenBank/DDBJ databases">
        <authorList>
            <consortium name="Pathogen Informatics"/>
            <person name="Doyle S."/>
        </authorList>
    </citation>
    <scope>NUCLEOTIDE SEQUENCE [LARGE SCALE GENOMIC DNA]</scope>
    <source>
        <strain evidence="1 2">NCTC10418</strain>
    </source>
</reference>
<dbReference type="GO" id="GO:0008953">
    <property type="term" value="F:penicillin amidase activity"/>
    <property type="evidence" value="ECO:0007669"/>
    <property type="project" value="UniProtKB-EC"/>
</dbReference>
<evidence type="ECO:0000313" key="2">
    <source>
        <dbReference type="Proteomes" id="UP000255460"/>
    </source>
</evidence>
<dbReference type="GO" id="GO:0017000">
    <property type="term" value="P:antibiotic biosynthetic process"/>
    <property type="evidence" value="ECO:0007669"/>
    <property type="project" value="InterPro"/>
</dbReference>
<dbReference type="Gene3D" id="3.60.20.10">
    <property type="entry name" value="Glutamine Phosphoribosylpyrophosphate, subunit 1, domain 1"/>
    <property type="match status" value="1"/>
</dbReference>
<dbReference type="AlphaFoldDB" id="A0A376L2S9"/>
<dbReference type="SUPFAM" id="SSF56235">
    <property type="entry name" value="N-terminal nucleophile aminohydrolases (Ntn hydrolases)"/>
    <property type="match status" value="1"/>
</dbReference>
<dbReference type="InterPro" id="IPR002692">
    <property type="entry name" value="S45"/>
</dbReference>
<evidence type="ECO:0000313" key="1">
    <source>
        <dbReference type="EMBL" id="STE88727.1"/>
    </source>
</evidence>
<protein>
    <submittedName>
        <fullName evidence="1">Penicillin G acylase</fullName>
        <ecNumber evidence="1">3.5.1.11</ecNumber>
    </submittedName>
</protein>
<keyword evidence="1" id="KW-0378">Hydrolase</keyword>
<dbReference type="EC" id="3.5.1.11" evidence="1"/>